<dbReference type="GO" id="GO:0016747">
    <property type="term" value="F:acyltransferase activity, transferring groups other than amino-acyl groups"/>
    <property type="evidence" value="ECO:0007669"/>
    <property type="project" value="TreeGrafter"/>
</dbReference>
<dbReference type="GO" id="GO:0005975">
    <property type="term" value="P:carbohydrate metabolic process"/>
    <property type="evidence" value="ECO:0007669"/>
    <property type="project" value="InterPro"/>
</dbReference>
<dbReference type="SUPFAM" id="SSF53474">
    <property type="entry name" value="alpha/beta-Hydrolases"/>
    <property type="match status" value="1"/>
</dbReference>
<dbReference type="Pfam" id="PF02922">
    <property type="entry name" value="CBM_48"/>
    <property type="match status" value="1"/>
</dbReference>
<dbReference type="InterPro" id="IPR050583">
    <property type="entry name" value="Mycobacterial_A85_antigen"/>
</dbReference>
<protein>
    <recommendedName>
        <fullName evidence="1">Glycoside hydrolase family 13 N-terminal domain-containing protein</fullName>
    </recommendedName>
</protein>
<proteinExistence type="predicted"/>
<reference evidence="2" key="1">
    <citation type="submission" date="2021-01" db="EMBL/GenBank/DDBJ databases">
        <title>Modified the classification status of verrucomicrobia.</title>
        <authorList>
            <person name="Feng X."/>
        </authorList>
    </citation>
    <scope>NUCLEOTIDE SEQUENCE</scope>
    <source>
        <strain evidence="2">KCTC 22201</strain>
    </source>
</reference>
<dbReference type="InterPro" id="IPR004193">
    <property type="entry name" value="Glyco_hydro_13_N"/>
</dbReference>
<name>A0A934VA81_9BACT</name>
<accession>A0A934VA81</accession>
<dbReference type="RefSeq" id="WP_234044430.1">
    <property type="nucleotide sequence ID" value="NZ_JAENII010000002.1"/>
</dbReference>
<dbReference type="InterPro" id="IPR029058">
    <property type="entry name" value="AB_hydrolase_fold"/>
</dbReference>
<dbReference type="InterPro" id="IPR014756">
    <property type="entry name" value="Ig_E-set"/>
</dbReference>
<evidence type="ECO:0000313" key="2">
    <source>
        <dbReference type="EMBL" id="MBK1826023.1"/>
    </source>
</evidence>
<dbReference type="AlphaFoldDB" id="A0A934VA81"/>
<dbReference type="InterPro" id="IPR000801">
    <property type="entry name" value="Esterase-like"/>
</dbReference>
<dbReference type="PANTHER" id="PTHR48098:SF1">
    <property type="entry name" value="DIACYLGLYCEROL ACYLTRANSFERASE_MYCOLYLTRANSFERASE AG85A"/>
    <property type="match status" value="1"/>
</dbReference>
<comment type="caution">
    <text evidence="2">The sequence shown here is derived from an EMBL/GenBank/DDBJ whole genome shotgun (WGS) entry which is preliminary data.</text>
</comment>
<dbReference type="Gene3D" id="2.60.40.10">
    <property type="entry name" value="Immunoglobulins"/>
    <property type="match status" value="1"/>
</dbReference>
<dbReference type="SUPFAM" id="SSF81296">
    <property type="entry name" value="E set domains"/>
    <property type="match status" value="1"/>
</dbReference>
<dbReference type="Gene3D" id="3.40.50.1820">
    <property type="entry name" value="alpha/beta hydrolase"/>
    <property type="match status" value="1"/>
</dbReference>
<evidence type="ECO:0000259" key="1">
    <source>
        <dbReference type="Pfam" id="PF02922"/>
    </source>
</evidence>
<feature type="domain" description="Glycoside hydrolase family 13 N-terminal" evidence="1">
    <location>
        <begin position="27"/>
        <end position="94"/>
    </location>
</feature>
<organism evidence="2 3">
    <name type="scientific">Haloferula rosea</name>
    <dbReference type="NCBI Taxonomy" id="490093"/>
    <lineage>
        <taxon>Bacteria</taxon>
        <taxon>Pseudomonadati</taxon>
        <taxon>Verrucomicrobiota</taxon>
        <taxon>Verrucomicrobiia</taxon>
        <taxon>Verrucomicrobiales</taxon>
        <taxon>Verrucomicrobiaceae</taxon>
        <taxon>Haloferula</taxon>
    </lineage>
</organism>
<dbReference type="InterPro" id="IPR013783">
    <property type="entry name" value="Ig-like_fold"/>
</dbReference>
<dbReference type="Pfam" id="PF00756">
    <property type="entry name" value="Esterase"/>
    <property type="match status" value="1"/>
</dbReference>
<gene>
    <name evidence="2" type="ORF">JIN81_03265</name>
</gene>
<dbReference type="EMBL" id="JAENII010000002">
    <property type="protein sequence ID" value="MBK1826023.1"/>
    <property type="molecule type" value="Genomic_DNA"/>
</dbReference>
<evidence type="ECO:0000313" key="3">
    <source>
        <dbReference type="Proteomes" id="UP000658278"/>
    </source>
</evidence>
<dbReference type="Proteomes" id="UP000658278">
    <property type="component" value="Unassembled WGS sequence"/>
</dbReference>
<keyword evidence="3" id="KW-1185">Reference proteome</keyword>
<dbReference type="PANTHER" id="PTHR48098">
    <property type="entry name" value="ENTEROCHELIN ESTERASE-RELATED"/>
    <property type="match status" value="1"/>
</dbReference>
<sequence length="367" mass="40812">MNHSTAMTFPNKPLALLALVGLCLSIELGAQVSPQVMEDGRVTFRCRADHADRVAVHGQFGAAVELEKDGSGTWSGSTTTPVEPGVYEYRFKIDGRDTIDSRNPQIKPQRWPNTSILHIASTPPALWDIRDIPHGTIHRHVYHSKVLDQHRELIVYTPSGMTDEKLPVLYLAHGYSDNQRTWTEHGKAHSILDALIHEKRAVPMIIVMSDAHAIDPGGKKFNAYAPKNTEAFSRELLEDVIPFVESHYPVNSSSTHRAFAGLSMGGHHALSLALSHSESFSHIGAFSAAPPSIPDLSSDEVSAINTHLRLLWIACGDKDFLFARNQAFHAKIKQLNIESNYQITPGADHSWPVWRGYLIDFVPKLFR</sequence>
<dbReference type="GO" id="GO:0004553">
    <property type="term" value="F:hydrolase activity, hydrolyzing O-glycosyl compounds"/>
    <property type="evidence" value="ECO:0007669"/>
    <property type="project" value="InterPro"/>
</dbReference>